<name>A0A370GK00_9BACI</name>
<reference evidence="2 3" key="1">
    <citation type="submission" date="2018-07" db="EMBL/GenBank/DDBJ databases">
        <title>Genomic Encyclopedia of Type Strains, Phase IV (KMG-IV): sequencing the most valuable type-strain genomes for metagenomic binning, comparative biology and taxonomic classification.</title>
        <authorList>
            <person name="Goeker M."/>
        </authorList>
    </citation>
    <scope>NUCLEOTIDE SEQUENCE [LARGE SCALE GENOMIC DNA]</scope>
    <source>
        <strain evidence="2 3">DSM 25281</strain>
    </source>
</reference>
<keyword evidence="3" id="KW-1185">Reference proteome</keyword>
<evidence type="ECO:0000256" key="1">
    <source>
        <dbReference type="SAM" id="SignalP"/>
    </source>
</evidence>
<dbReference type="Proteomes" id="UP000255326">
    <property type="component" value="Unassembled WGS sequence"/>
</dbReference>
<feature type="chain" id="PRO_5016746779" description="Copper amine oxidase" evidence="1">
    <location>
        <begin position="27"/>
        <end position="448"/>
    </location>
</feature>
<comment type="caution">
    <text evidence="2">The sequence shown here is derived from an EMBL/GenBank/DDBJ whole genome shotgun (WGS) entry which is preliminary data.</text>
</comment>
<protein>
    <recommendedName>
        <fullName evidence="4">Copper amine oxidase</fullName>
    </recommendedName>
</protein>
<accession>A0A370GK00</accession>
<dbReference type="RefSeq" id="WP_114745658.1">
    <property type="nucleotide sequence ID" value="NZ_QQAY01000005.1"/>
</dbReference>
<keyword evidence="1" id="KW-0732">Signal</keyword>
<evidence type="ECO:0000313" key="3">
    <source>
        <dbReference type="Proteomes" id="UP000255326"/>
    </source>
</evidence>
<proteinExistence type="predicted"/>
<dbReference type="AlphaFoldDB" id="A0A370GK00"/>
<dbReference type="OrthoDB" id="2657432at2"/>
<evidence type="ECO:0008006" key="4">
    <source>
        <dbReference type="Google" id="ProtNLM"/>
    </source>
</evidence>
<dbReference type="EMBL" id="QQAY01000005">
    <property type="protein sequence ID" value="RDI42273.1"/>
    <property type="molecule type" value="Genomic_DNA"/>
</dbReference>
<feature type="signal peptide" evidence="1">
    <location>
        <begin position="1"/>
        <end position="26"/>
    </location>
</feature>
<evidence type="ECO:0000313" key="2">
    <source>
        <dbReference type="EMBL" id="RDI42273.1"/>
    </source>
</evidence>
<sequence>MKIRKSILAIPLSMSLVLPVTATSFAAEQAKPSVTTPAAELRTSLDQLLTEHAYLAVEAMRKGAEGAKDFQASANALNANADDLAKAITSVYGAEAGKQFDMIWKNHIGFFVDYVKATGANDQAKKDEALKKLDGYSGEFANFLANATGKRLEANSLAEGLQMHIKQLIGAFDSYVAGDYAKAYDYERQAIAHMAMVSKGLSNAITMQYPDKFDNTMAVTPAVELRSTLNHLLTEHAGLAVDAMQNGLDGSKDFQASADALAANTDDLSKAIASVYGDEAGQQFKDMWTKHIGFFVDYVKASAANDDAKKQEALKNLDGYRTDFSKFIESATEGRVEAGALADGLQEHVKQLTGAFDSYAAGDYDQAYTQVREAYAHMLMPAKGLSSAFVDQFPDKFMGEMPSQMPKTGMGGTSQEDSQVPFEYLLAGLFAAAGATTLALRKKAAKQS</sequence>
<organism evidence="2 3">
    <name type="scientific">Falsibacillus pallidus</name>
    <dbReference type="NCBI Taxonomy" id="493781"/>
    <lineage>
        <taxon>Bacteria</taxon>
        <taxon>Bacillati</taxon>
        <taxon>Bacillota</taxon>
        <taxon>Bacilli</taxon>
        <taxon>Bacillales</taxon>
        <taxon>Bacillaceae</taxon>
        <taxon>Falsibacillus</taxon>
    </lineage>
</organism>
<gene>
    <name evidence="2" type="ORF">DFR59_105113</name>
</gene>